<reference evidence="4 5" key="2">
    <citation type="journal article" date="2012" name="Open Biol.">
        <title>Characteristics of nucleosomes and linker DNA regions on the genome of the basidiomycete Mixia osmundae revealed by mono- and dinucleosome mapping.</title>
        <authorList>
            <person name="Nishida H."/>
            <person name="Kondo S."/>
            <person name="Matsumoto T."/>
            <person name="Suzuki Y."/>
            <person name="Yoshikawa H."/>
            <person name="Taylor T.D."/>
            <person name="Sugiyama J."/>
        </authorList>
    </citation>
    <scope>NUCLEOTIDE SEQUENCE [LARGE SCALE GENOMIC DNA]</scope>
    <source>
        <strain evidence="5">CBS 9802 / IAM 14324 / JCM 22182 / KY 12970</strain>
    </source>
</reference>
<dbReference type="FunCoup" id="G7E866">
    <property type="interactions" value="92"/>
</dbReference>
<evidence type="ECO:0008006" key="6">
    <source>
        <dbReference type="Google" id="ProtNLM"/>
    </source>
</evidence>
<sequence>MSSDAWAILRQLESNDLSICAAALKSVELCLACRISIKGKEKAKFGSEDVATLWHQLASSDFSTLFGLWQSGLHASHTQVTLLAMRCLCIVVKVENKRRLAVDEDPMGPVVASFMQSHLTKLSRSLSTGRLDLNIVCTELCHALVNCAGVSVRKLWSTMALDSKRLALLLSTRRKTPHKDPLANPDLRMLTLAFLLRVLARSSPGLKTEILSLKGLSSNVFKFLPDDHVAIVGKVLATMFETVILDPAVRYDTKLGVIQDSRESCAALLARDQPERVVGGIDIVPAESVERFLLANVAWLASQRPAKIGHGPSAGAVRKTLSMLAQALSKNRLGDDRAESIITAALQDSDALRAGYWSRLAPGLEPRPSSRWIINVGFALRILMLPLALKDGGSGPQTVILDATIPPQLGRAYFAKSFQHPSGIVKLLSAQLLLACAQACQRRLSSLDASARQQFSLELGQRLPDPQVLLGMLSKYRQSDPVRQTTSSEDESLLANAILRCLCTYPHELLRGLRFDSAKLLDTASSPLSALSSQHAMTYMAQSSPALVSLYGATATRSSPFSQLAELAAAEASSPMQTSALRLLHLVLGRSDAFSSSLDEVRIWLAALSSISKDGDTSRRAVICFLDGCILRCSRDHLKYLTKMQQTGEDDIPPAASATTSVCPLLGTCVEQLRYHLDCPHALVKYLSEVLFGYRRLVYGNRALRPVLKLLDDLAPASGPVADLSKLANVLFSRSSEPSEPFVCITSALGSFAWTINGVHHGMGIQRDWSTLPAETRALLAIQLSCTMPVKSKHVKDAIKCLAALLHPDITLDATARLQIFGQTGMLLMLPTMQATDILALCHTVAQQLDKTCDADRAVATVYWQQCHMLGHEVPQLLPMIASDALIGYITSCESADQLLSAGTLEALAASVEVPAVRSFLQDWFQLVSASKTAHSSIAVETILLAACQSLAFSLPTRLASHERQAQADLAKRWTEHLLLQAPRASTRLALAALIGVSQPATELVTASMLNQSEGGSEMLPLARALLAQRPWLRHKTQQRLSQDSPLLRSAIYSAIDGVCDGSSADALTFCLAFWREFPILSADVCTKLVDAIASCDIATAAEPLAIVLGSLAHNVPSQVGSLLTAYLHRASQWLTRQYVETAEDSSATSKLTVSLLRELDQLPDHYLFSGPSCLPLLLAVASHRIASSAPVALATCIARRAQITASDALNVFKTAVSQPTFKAACRPEQPTRGSLIALLCALVSAHPATLDDAEVASVLVSLYDARISPAGRAILEVLRLTERNRMLSLRPALLMWTPDVGMTSSSSLQSLLGLDRKGMRAAFTQTLGGKQSMDPTAYEPVFILAFAVAALEDSELSARDWIGLASTCLFGLAICALASPRKPDRMLGDRFLARCRLRLQEAEFREQPELLLVFEHASHLSDTPRPPGLLALFLAKAVTVIASPGSFLYPAMMRFLLQRAILSADDVPLFYPLLFSTSEKPDRDAAWLQDFLTEGLHSYPDWHALQRRSGFDLLASFGSIASPDSRRKTVQLVLHASHSKRVALELIQRRTITAWLLRHPDEDLDLKLQLACNLVDGARARSSRATGWVHDIISLSSHAEPAERAILLRKVTLLLDQSSQSRTADLPAVPLISALLAALRGFLRLSLDEMTAAAVRDACLRAGMLSSHAGCDLVLLIDVMPLIAWRPSTRAAIAESARCPLEPRRSDDLT</sequence>
<name>G7E866_MIXOS</name>
<dbReference type="GO" id="GO:0000466">
    <property type="term" value="P:maturation of 5.8S rRNA from tricistronic rRNA transcript (SSU-rRNA, 5.8S rRNA, LSU-rRNA)"/>
    <property type="evidence" value="ECO:0007669"/>
    <property type="project" value="TreeGrafter"/>
</dbReference>
<dbReference type="RefSeq" id="XP_014571000.1">
    <property type="nucleotide sequence ID" value="XM_014715514.1"/>
</dbReference>
<dbReference type="InterPro" id="IPR039844">
    <property type="entry name" value="URB1"/>
</dbReference>
<organism evidence="4 5">
    <name type="scientific">Mixia osmundae (strain CBS 9802 / IAM 14324 / JCM 22182 / KY 12970)</name>
    <dbReference type="NCBI Taxonomy" id="764103"/>
    <lineage>
        <taxon>Eukaryota</taxon>
        <taxon>Fungi</taxon>
        <taxon>Dikarya</taxon>
        <taxon>Basidiomycota</taxon>
        <taxon>Pucciniomycotina</taxon>
        <taxon>Mixiomycetes</taxon>
        <taxon>Mixiales</taxon>
        <taxon>Mixiaceae</taxon>
        <taxon>Mixia</taxon>
    </lineage>
</organism>
<dbReference type="PANTHER" id="PTHR13500">
    <property type="entry name" value="NUCLEOLAR PRERIBOSOMAL-ASSOCIATED PROTEIN 1"/>
    <property type="match status" value="1"/>
</dbReference>
<accession>G7E866</accession>
<evidence type="ECO:0000313" key="4">
    <source>
        <dbReference type="EMBL" id="GAA99026.1"/>
    </source>
</evidence>
<dbReference type="EMBL" id="BABT02000170">
    <property type="protein sequence ID" value="GAA99026.1"/>
    <property type="molecule type" value="Genomic_DNA"/>
</dbReference>
<reference evidence="4 5" key="1">
    <citation type="journal article" date="2011" name="J. Gen. Appl. Microbiol.">
        <title>Draft genome sequencing of the enigmatic basidiomycete Mixia osmundae.</title>
        <authorList>
            <person name="Nishida H."/>
            <person name="Nagatsuka Y."/>
            <person name="Sugiyama J."/>
        </authorList>
    </citation>
    <scope>NUCLEOTIDE SEQUENCE [LARGE SCALE GENOMIC DNA]</scope>
    <source>
        <strain evidence="5">CBS 9802 / IAM 14324 / JCM 22182 / KY 12970</strain>
    </source>
</reference>
<dbReference type="GO" id="GO:0005730">
    <property type="term" value="C:nucleolus"/>
    <property type="evidence" value="ECO:0007669"/>
    <property type="project" value="TreeGrafter"/>
</dbReference>
<feature type="domain" description="URB1 C-terminal" evidence="2">
    <location>
        <begin position="1371"/>
        <end position="1556"/>
    </location>
</feature>
<evidence type="ECO:0000313" key="5">
    <source>
        <dbReference type="Proteomes" id="UP000009131"/>
    </source>
</evidence>
<protein>
    <recommendedName>
        <fullName evidence="6">Nucleolar pre-ribosomal-associated protein 1 C-terminal domain-containing protein</fullName>
    </recommendedName>
</protein>
<dbReference type="InterPro" id="IPR032436">
    <property type="entry name" value="URB1_C"/>
</dbReference>
<dbReference type="Proteomes" id="UP000009131">
    <property type="component" value="Unassembled WGS sequence"/>
</dbReference>
<proteinExistence type="predicted"/>
<gene>
    <name evidence="4" type="primary">Mo05715</name>
    <name evidence="4" type="ORF">E5Q_05715</name>
</gene>
<dbReference type="InParanoid" id="G7E866"/>
<dbReference type="Pfam" id="PF11707">
    <property type="entry name" value="Npa1"/>
    <property type="match status" value="1"/>
</dbReference>
<dbReference type="STRING" id="764103.G7E866"/>
<comment type="caution">
    <text evidence="4">The sequence shown here is derived from an EMBL/GenBank/DDBJ whole genome shotgun (WGS) entry which is preliminary data.</text>
</comment>
<dbReference type="OrthoDB" id="72892at2759"/>
<dbReference type="PANTHER" id="PTHR13500:SF0">
    <property type="entry name" value="NUCLEOLAR PRE-RIBOSOMAL-ASSOCIATED PROTEIN 1"/>
    <property type="match status" value="1"/>
</dbReference>
<feature type="domain" description="URB1 central HEAT repeat" evidence="3">
    <location>
        <begin position="558"/>
        <end position="678"/>
    </location>
</feature>
<dbReference type="InterPro" id="IPR021714">
    <property type="entry name" value="URB1_N"/>
</dbReference>
<evidence type="ECO:0000259" key="3">
    <source>
        <dbReference type="Pfam" id="PF26140"/>
    </source>
</evidence>
<feature type="domain" description="URB1 N-terminal" evidence="1">
    <location>
        <begin position="64"/>
        <end position="374"/>
    </location>
</feature>
<dbReference type="InterPro" id="IPR059018">
    <property type="entry name" value="HEAT_URB1"/>
</dbReference>
<dbReference type="HOGENOM" id="CLU_001591_0_0_1"/>
<keyword evidence="5" id="KW-1185">Reference proteome</keyword>
<evidence type="ECO:0000259" key="1">
    <source>
        <dbReference type="Pfam" id="PF11707"/>
    </source>
</evidence>
<dbReference type="GO" id="GO:0000463">
    <property type="term" value="P:maturation of LSU-rRNA from tricistronic rRNA transcript (SSU-rRNA, 5.8S rRNA, LSU-rRNA)"/>
    <property type="evidence" value="ECO:0007669"/>
    <property type="project" value="TreeGrafter"/>
</dbReference>
<evidence type="ECO:0000259" key="2">
    <source>
        <dbReference type="Pfam" id="PF16201"/>
    </source>
</evidence>
<dbReference type="eggNOG" id="KOG1791">
    <property type="taxonomic scope" value="Eukaryota"/>
</dbReference>
<dbReference type="Pfam" id="PF16201">
    <property type="entry name" value="NopRA1"/>
    <property type="match status" value="1"/>
</dbReference>
<dbReference type="Pfam" id="PF26140">
    <property type="entry name" value="HEAT_URB1"/>
    <property type="match status" value="1"/>
</dbReference>